<keyword evidence="2" id="KW-1185">Reference proteome</keyword>
<reference evidence="1" key="1">
    <citation type="submission" date="2020-02" db="EMBL/GenBank/DDBJ databases">
        <authorList>
            <person name="Scholz U."/>
            <person name="Mascher M."/>
            <person name="Fiebig A."/>
        </authorList>
    </citation>
    <scope>NUCLEOTIDE SEQUENCE</scope>
</reference>
<organism evidence="1 2">
    <name type="scientific">Spirodela intermedia</name>
    <name type="common">Intermediate duckweed</name>
    <dbReference type="NCBI Taxonomy" id="51605"/>
    <lineage>
        <taxon>Eukaryota</taxon>
        <taxon>Viridiplantae</taxon>
        <taxon>Streptophyta</taxon>
        <taxon>Embryophyta</taxon>
        <taxon>Tracheophyta</taxon>
        <taxon>Spermatophyta</taxon>
        <taxon>Magnoliopsida</taxon>
        <taxon>Liliopsida</taxon>
        <taxon>Araceae</taxon>
        <taxon>Lemnoideae</taxon>
        <taxon>Spirodela</taxon>
    </lineage>
</organism>
<accession>A0A7I8L4Z0</accession>
<dbReference type="EMBL" id="LR746274">
    <property type="protein sequence ID" value="CAA7405071.1"/>
    <property type="molecule type" value="Genomic_DNA"/>
</dbReference>
<gene>
    <name evidence="1" type="ORF">SI8410_11015749</name>
</gene>
<name>A0A7I8L4Z0_SPIIN</name>
<proteinExistence type="predicted"/>
<dbReference type="AlphaFoldDB" id="A0A7I8L4Z0"/>
<evidence type="ECO:0000313" key="1">
    <source>
        <dbReference type="EMBL" id="CAA7405071.1"/>
    </source>
</evidence>
<evidence type="ECO:0000313" key="2">
    <source>
        <dbReference type="Proteomes" id="UP000663760"/>
    </source>
</evidence>
<dbReference type="Proteomes" id="UP000663760">
    <property type="component" value="Chromosome 11"/>
</dbReference>
<dbReference type="OrthoDB" id="778489at2759"/>
<sequence>MAFEENEVLLLGISHSNLGQGLWYLDTRATSHMTGERSLRVRFGDDSRITSKSGGEMQSYCYKHGKIHVQSQPQRFKDLTQLYAKT</sequence>
<protein>
    <submittedName>
        <fullName evidence="1">Uncharacterized protein</fullName>
    </submittedName>
</protein>